<keyword evidence="16" id="KW-1185">Reference proteome</keyword>
<dbReference type="SUPFAM" id="SSF55486">
    <property type="entry name" value="Metalloproteases ('zincins'), catalytic domain"/>
    <property type="match status" value="1"/>
</dbReference>
<organism evidence="15 16">
    <name type="scientific">Capnocytophaga gingivalis</name>
    <dbReference type="NCBI Taxonomy" id="1017"/>
    <lineage>
        <taxon>Bacteria</taxon>
        <taxon>Pseudomonadati</taxon>
        <taxon>Bacteroidota</taxon>
        <taxon>Flavobacteriia</taxon>
        <taxon>Flavobacteriales</taxon>
        <taxon>Flavobacteriaceae</taxon>
        <taxon>Capnocytophaga</taxon>
    </lineage>
</organism>
<evidence type="ECO:0000256" key="1">
    <source>
        <dbReference type="ARBA" id="ARBA00000098"/>
    </source>
</evidence>
<evidence type="ECO:0000256" key="4">
    <source>
        <dbReference type="ARBA" id="ARBA00012564"/>
    </source>
</evidence>
<name>A0ABU5Z8W9_9FLAO</name>
<evidence type="ECO:0000256" key="5">
    <source>
        <dbReference type="ARBA" id="ARBA00015611"/>
    </source>
</evidence>
<dbReference type="RefSeq" id="WP_323983615.1">
    <property type="nucleotide sequence ID" value="NZ_JAYKBW010000009.1"/>
</dbReference>
<dbReference type="Pfam" id="PF01433">
    <property type="entry name" value="Peptidase_M1"/>
    <property type="match status" value="1"/>
</dbReference>
<keyword evidence="6" id="KW-0031">Aminopeptidase</keyword>
<accession>A0ABU5Z8W9</accession>
<evidence type="ECO:0000256" key="2">
    <source>
        <dbReference type="ARBA" id="ARBA00001947"/>
    </source>
</evidence>
<dbReference type="InterPro" id="IPR050344">
    <property type="entry name" value="Peptidase_M1_aminopeptidases"/>
</dbReference>
<dbReference type="EC" id="3.4.11.2" evidence="4"/>
<dbReference type="PANTHER" id="PTHR11533">
    <property type="entry name" value="PROTEASE M1 ZINC METALLOPROTEASE"/>
    <property type="match status" value="1"/>
</dbReference>
<evidence type="ECO:0000256" key="7">
    <source>
        <dbReference type="ARBA" id="ARBA00022670"/>
    </source>
</evidence>
<evidence type="ECO:0000256" key="10">
    <source>
        <dbReference type="ARBA" id="ARBA00022833"/>
    </source>
</evidence>
<evidence type="ECO:0000313" key="16">
    <source>
        <dbReference type="Proteomes" id="UP001311730"/>
    </source>
</evidence>
<dbReference type="EMBL" id="JAYKBW010000009">
    <property type="protein sequence ID" value="MEB3075416.1"/>
    <property type="molecule type" value="Genomic_DNA"/>
</dbReference>
<dbReference type="InterPro" id="IPR001930">
    <property type="entry name" value="Peptidase_M1"/>
</dbReference>
<evidence type="ECO:0000256" key="11">
    <source>
        <dbReference type="ARBA" id="ARBA00023049"/>
    </source>
</evidence>
<dbReference type="Gene3D" id="2.60.40.1730">
    <property type="entry name" value="tricorn interacting facor f3 domain"/>
    <property type="match status" value="1"/>
</dbReference>
<evidence type="ECO:0000259" key="14">
    <source>
        <dbReference type="Pfam" id="PF17900"/>
    </source>
</evidence>
<dbReference type="InterPro" id="IPR027268">
    <property type="entry name" value="Peptidase_M4/M1_CTD_sf"/>
</dbReference>
<comment type="cofactor">
    <cofactor evidence="2">
        <name>Zn(2+)</name>
        <dbReference type="ChEBI" id="CHEBI:29105"/>
    </cofactor>
</comment>
<dbReference type="SUPFAM" id="SSF63737">
    <property type="entry name" value="Leukotriene A4 hydrolase N-terminal domain"/>
    <property type="match status" value="1"/>
</dbReference>
<dbReference type="SUPFAM" id="SSF48371">
    <property type="entry name" value="ARM repeat"/>
    <property type="match status" value="1"/>
</dbReference>
<comment type="catalytic activity">
    <reaction evidence="1">
        <text>Release of an N-terminal amino acid, Xaa-|-Yaa- from a peptide, amide or arylamide. Xaa is preferably Ala, but may be most amino acids including Pro (slow action). When a terminal hydrophobic residue is followed by a prolyl residue, the two may be released as an intact Xaa-Pro dipeptide.</text>
        <dbReference type="EC" id="3.4.11.2"/>
    </reaction>
</comment>
<feature type="domain" description="Peptidase M1 membrane alanine aminopeptidase" evidence="13">
    <location>
        <begin position="274"/>
        <end position="479"/>
    </location>
</feature>
<dbReference type="InterPro" id="IPR014782">
    <property type="entry name" value="Peptidase_M1_dom"/>
</dbReference>
<evidence type="ECO:0000256" key="12">
    <source>
        <dbReference type="SAM" id="SignalP"/>
    </source>
</evidence>
<dbReference type="InterPro" id="IPR011989">
    <property type="entry name" value="ARM-like"/>
</dbReference>
<evidence type="ECO:0000256" key="6">
    <source>
        <dbReference type="ARBA" id="ARBA00022438"/>
    </source>
</evidence>
<evidence type="ECO:0000256" key="3">
    <source>
        <dbReference type="ARBA" id="ARBA00010136"/>
    </source>
</evidence>
<comment type="similarity">
    <text evidence="3">Belongs to the peptidase M1 family.</text>
</comment>
<dbReference type="PANTHER" id="PTHR11533:SF174">
    <property type="entry name" value="PUROMYCIN-SENSITIVE AMINOPEPTIDASE-RELATED"/>
    <property type="match status" value="1"/>
</dbReference>
<feature type="signal peptide" evidence="12">
    <location>
        <begin position="1"/>
        <end position="20"/>
    </location>
</feature>
<dbReference type="InterPro" id="IPR016024">
    <property type="entry name" value="ARM-type_fold"/>
</dbReference>
<gene>
    <name evidence="15" type="ORF">VJJ08_08910</name>
</gene>
<dbReference type="Gene3D" id="1.10.390.10">
    <property type="entry name" value="Neutral Protease Domain 2"/>
    <property type="match status" value="1"/>
</dbReference>
<proteinExistence type="inferred from homology"/>
<evidence type="ECO:0000256" key="8">
    <source>
        <dbReference type="ARBA" id="ARBA00022723"/>
    </source>
</evidence>
<dbReference type="Pfam" id="PF17900">
    <property type="entry name" value="Peptidase_M1_N"/>
    <property type="match status" value="1"/>
</dbReference>
<evidence type="ECO:0000259" key="13">
    <source>
        <dbReference type="Pfam" id="PF01433"/>
    </source>
</evidence>
<dbReference type="PRINTS" id="PR00756">
    <property type="entry name" value="ALADIPTASE"/>
</dbReference>
<feature type="chain" id="PRO_5046275767" description="Aminopeptidase N" evidence="12">
    <location>
        <begin position="21"/>
        <end position="821"/>
    </location>
</feature>
<keyword evidence="7" id="KW-0645">Protease</keyword>
<evidence type="ECO:0000313" key="15">
    <source>
        <dbReference type="EMBL" id="MEB3075416.1"/>
    </source>
</evidence>
<dbReference type="Proteomes" id="UP001311730">
    <property type="component" value="Unassembled WGS sequence"/>
</dbReference>
<protein>
    <recommendedName>
        <fullName evidence="5">Aminopeptidase N</fullName>
        <ecNumber evidence="4">3.4.11.2</ecNumber>
    </recommendedName>
</protein>
<keyword evidence="9" id="KW-0378">Hydrolase</keyword>
<evidence type="ECO:0000256" key="9">
    <source>
        <dbReference type="ARBA" id="ARBA00022801"/>
    </source>
</evidence>
<keyword evidence="8" id="KW-0479">Metal-binding</keyword>
<dbReference type="Gene3D" id="1.25.10.10">
    <property type="entry name" value="Leucine-rich Repeat Variant"/>
    <property type="match status" value="1"/>
</dbReference>
<keyword evidence="12" id="KW-0732">Signal</keyword>
<keyword evidence="11" id="KW-0482">Metalloprotease</keyword>
<sequence>MIRKYLLLAMLATSMGVATAQTETSGREKVYHAEATKYNALDHTKLRVSFSLEKRELYGEEWLTAAPYFYPTDSLVLDAQAMLIHSVNLCDKNGNIGRSLSYKYENDKLTIQLDKTYQRGEKYTVYIKYTSQPEKVGKEGSQAINDAKGLFFINPTKEDKNRPIEIWTQGETRSNSTWFPTIDETNQKSSQEIYITVPERFITLSNGVLTSSKKDGKGQRTDYWVFKQKHAPYLFFLGAGEYAQIKDKPWRGKVPLTYYVEHEYADVAKRIFGKTGEMMEFFSTLLNCDYPWPTYDQITAQEYVSGAMENTTATLHSSMAQQTAESLNDENKWESVVAHELFHHWFGDLVTAESWANLTVNESFANYSEYLWFEHKYGKDYADYHLGRDISGYKNSGSYHKHLVRFDYEKADDMFDAVSYNKGGGILHMLRNYLGDKAFFEGMSKYLKDNKFGTGEAHQLRLAFEAVSGRDLNWFFNQWYFNYGNVVMTPKITYDSAKGEAVLEIGQDEKLPFQFPLEVDIYDGGKYERKEVWVSAKPKNEFRFKVSPNYSLIDVDPRGLIVGDEAPYKTAEQYLFQYNRANDYKSRNQAVEYAVVTGNNEILIAALRDPFFRLCIKAIQGLRQSNANQWAPIVENLANNDPENLVKAAAITQLSYLRDARYKSLFENAVKIPSRSIKVAAASGLVALDPSLAGQYIDKIDLKSLNFEQFMTFYPYILKSKDEKYLPILLDKVIYYPLYPEQYQAPIKEGFNWLMSTDNTELTKKAAKTLGNVFGWFSEDEKKLLRKVSEDGLKIKEDLLKKNPNSESVKAQIDLLKNIKW</sequence>
<dbReference type="CDD" id="cd09603">
    <property type="entry name" value="M1_APN_like"/>
    <property type="match status" value="1"/>
</dbReference>
<dbReference type="InterPro" id="IPR045357">
    <property type="entry name" value="Aminopeptidase_N-like_N"/>
</dbReference>
<feature type="domain" description="Aminopeptidase N-like N-terminal" evidence="14">
    <location>
        <begin position="43"/>
        <end position="234"/>
    </location>
</feature>
<comment type="caution">
    <text evidence="15">The sequence shown here is derived from an EMBL/GenBank/DDBJ whole genome shotgun (WGS) entry which is preliminary data.</text>
</comment>
<reference evidence="15 16" key="1">
    <citation type="submission" date="2023-12" db="EMBL/GenBank/DDBJ databases">
        <title>Genomic sequences of Capnocytophaga and Parvimonas strains.</title>
        <authorList>
            <person name="Watt R.M."/>
            <person name="Wang M."/>
            <person name="Yang T."/>
            <person name="Tong W.M."/>
        </authorList>
    </citation>
    <scope>NUCLEOTIDE SEQUENCE [LARGE SCALE GENOMIC DNA]</scope>
    <source>
        <strain evidence="15 16">CCUG 13096</strain>
    </source>
</reference>
<keyword evidence="10" id="KW-0862">Zinc</keyword>
<dbReference type="InterPro" id="IPR042097">
    <property type="entry name" value="Aminopeptidase_N-like_N_sf"/>
</dbReference>